<protein>
    <recommendedName>
        <fullName evidence="7">Stress-activated map kinase-interacting protein 1</fullName>
    </recommendedName>
</protein>
<feature type="compositionally biased region" description="Polar residues" evidence="2">
    <location>
        <begin position="392"/>
        <end position="402"/>
    </location>
</feature>
<dbReference type="GO" id="GO:0005886">
    <property type="term" value="C:plasma membrane"/>
    <property type="evidence" value="ECO:0007669"/>
    <property type="project" value="TreeGrafter"/>
</dbReference>
<dbReference type="InterPro" id="IPR031313">
    <property type="entry name" value="Sin1_PH_dom"/>
</dbReference>
<gene>
    <name evidence="5" type="ORF">EIP91_011435</name>
</gene>
<dbReference type="GO" id="GO:0038203">
    <property type="term" value="P:TORC2 signaling"/>
    <property type="evidence" value="ECO:0007669"/>
    <property type="project" value="TreeGrafter"/>
</dbReference>
<dbReference type="GO" id="GO:0005737">
    <property type="term" value="C:cytoplasm"/>
    <property type="evidence" value="ECO:0007669"/>
    <property type="project" value="TreeGrafter"/>
</dbReference>
<comment type="caution">
    <text evidence="5">The sequence shown here is derived from an EMBL/GenBank/DDBJ whole genome shotgun (WGS) entry which is preliminary data.</text>
</comment>
<evidence type="ECO:0000256" key="1">
    <source>
        <dbReference type="ARBA" id="ARBA00009407"/>
    </source>
</evidence>
<evidence type="ECO:0008006" key="7">
    <source>
        <dbReference type="Google" id="ProtNLM"/>
    </source>
</evidence>
<feature type="compositionally biased region" description="Basic and acidic residues" evidence="2">
    <location>
        <begin position="343"/>
        <end position="363"/>
    </location>
</feature>
<feature type="compositionally biased region" description="Basic and acidic residues" evidence="2">
    <location>
        <begin position="127"/>
        <end position="140"/>
    </location>
</feature>
<evidence type="ECO:0000259" key="4">
    <source>
        <dbReference type="Pfam" id="PF16979"/>
    </source>
</evidence>
<dbReference type="OrthoDB" id="241990at2759"/>
<dbReference type="GO" id="GO:0005546">
    <property type="term" value="F:phosphatidylinositol-4,5-bisphosphate binding"/>
    <property type="evidence" value="ECO:0007669"/>
    <property type="project" value="TreeGrafter"/>
</dbReference>
<feature type="compositionally biased region" description="Acidic residues" evidence="2">
    <location>
        <begin position="251"/>
        <end position="290"/>
    </location>
</feature>
<reference evidence="5 6" key="1">
    <citation type="submission" date="2018-11" db="EMBL/GenBank/DDBJ databases">
        <title>Genome assembly of Steccherinum ochraceum LE-BIN_3174, the white-rot fungus of the Steccherinaceae family (The Residual Polyporoid clade, Polyporales, Basidiomycota).</title>
        <authorList>
            <person name="Fedorova T.V."/>
            <person name="Glazunova O.A."/>
            <person name="Landesman E.O."/>
            <person name="Moiseenko K.V."/>
            <person name="Psurtseva N.V."/>
            <person name="Savinova O.S."/>
            <person name="Shakhova N.V."/>
            <person name="Tyazhelova T.V."/>
            <person name="Vasina D.V."/>
        </authorList>
    </citation>
    <scope>NUCLEOTIDE SEQUENCE [LARGE SCALE GENOMIC DNA]</scope>
    <source>
        <strain evidence="5 6">LE-BIN_3174</strain>
    </source>
</reference>
<feature type="domain" description="CRIM" evidence="3">
    <location>
        <begin position="432"/>
        <end position="581"/>
    </location>
</feature>
<dbReference type="PANTHER" id="PTHR13335:SF1">
    <property type="entry name" value="TARGET OF RAPAMYCIN COMPLEX 2 SUBUNIT MAPKAP1"/>
    <property type="match status" value="1"/>
</dbReference>
<dbReference type="PANTHER" id="PTHR13335">
    <property type="entry name" value="TARGET OF RAPAMYCIN COMPLEX 2 SUBUNIT MAPKAP1"/>
    <property type="match status" value="1"/>
</dbReference>
<feature type="region of interest" description="Disordered" evidence="2">
    <location>
        <begin position="54"/>
        <end position="410"/>
    </location>
</feature>
<keyword evidence="6" id="KW-1185">Reference proteome</keyword>
<dbReference type="InterPro" id="IPR008828">
    <property type="entry name" value="Sin1/Avo1"/>
</dbReference>
<dbReference type="InterPro" id="IPR011993">
    <property type="entry name" value="PH-like_dom_sf"/>
</dbReference>
<feature type="compositionally biased region" description="Polar residues" evidence="2">
    <location>
        <begin position="116"/>
        <end position="125"/>
    </location>
</feature>
<feature type="compositionally biased region" description="Low complexity" evidence="2">
    <location>
        <begin position="307"/>
        <end position="330"/>
    </location>
</feature>
<accession>A0A4V2MWZ7</accession>
<dbReference type="AlphaFoldDB" id="A0A4V2MWZ7"/>
<proteinExistence type="inferred from homology"/>
<evidence type="ECO:0000259" key="3">
    <source>
        <dbReference type="Pfam" id="PF16978"/>
    </source>
</evidence>
<name>A0A4V2MWZ7_9APHY</name>
<dbReference type="STRING" id="92696.A0A4V2MWZ7"/>
<dbReference type="EMBL" id="RWJN01000074">
    <property type="protein sequence ID" value="TCD68157.1"/>
    <property type="molecule type" value="Genomic_DNA"/>
</dbReference>
<organism evidence="5 6">
    <name type="scientific">Steccherinum ochraceum</name>
    <dbReference type="NCBI Taxonomy" id="92696"/>
    <lineage>
        <taxon>Eukaryota</taxon>
        <taxon>Fungi</taxon>
        <taxon>Dikarya</taxon>
        <taxon>Basidiomycota</taxon>
        <taxon>Agaricomycotina</taxon>
        <taxon>Agaricomycetes</taxon>
        <taxon>Polyporales</taxon>
        <taxon>Steccherinaceae</taxon>
        <taxon>Steccherinum</taxon>
    </lineage>
</organism>
<evidence type="ECO:0000313" key="5">
    <source>
        <dbReference type="EMBL" id="TCD68157.1"/>
    </source>
</evidence>
<comment type="similarity">
    <text evidence="1">Belongs to the SIN1 family.</text>
</comment>
<dbReference type="GO" id="GO:0031932">
    <property type="term" value="C:TORC2 complex"/>
    <property type="evidence" value="ECO:0007669"/>
    <property type="project" value="InterPro"/>
</dbReference>
<sequence length="870" mass="93841">MSLISDPDFLIHNIRLNYLRHIDDPYGPRLISLDPHYQSNPYVIDAGLADNERWPELNMPSSLPPSDDEGEGRGGRGGGRPTGFPGATGLKYTTTIMGPSRAGSMGLRVSGKRGHQTSGSRSSIRSALKEAKHLDTESRPGDGITVETIPPTPSSPHKPEAAQSFSASTVDGPADSHAAPSASQDDNKSAPAGSRNIPVPFIPKFKGAAEMEARRKLRMQNRVPPGGAVPPRPTRSAPANLNPDISSSSESESEEEKEDDALAEDDDDFEDDAPEVDDSLDILDPDEFDPEFAAASRDTGLGIDSQSDGVSLLSGSASGLSASNFSTSSLPRSVARSQRRLSPVHENRHSDELQKSSESHSDAGDDDDDGPSNSFFSMVTPAPLKVQDGRAPSTSSASSNKPTPHRMTTEGFDESEAGMFTRLPVAPAGSAKSALSSMLATTSPGSASNPFTELYSAISGRAESESMVVQVYFPHAKEPSGQAMDLTVRKDASMEEVLGFALWTYWEDGWLPKLDEGLEGEEDPKWVTKCTALGWILRIAEEDGEVDEDFPPPDRSGKIAKFNFDAYAVLEASSSQITQNKVLDSKIQRRPSRIVIKKKKSTGLLNAMTTTQAAESLLGLGSSSAGINSLLGTSLGMFPSSLGPSSQGPPMFLRIRIADTADAGHVSTTIQTSGGMYMAEVLDAVCQKRKLPNPKDYALVVDIGGVKILIPLDRTVKSLQGKRDLMLIKKNMLQQYGVEVNKREAKTTDPNASIFKRNSELPGPEQIYSSVFDYTSAYKRYTIYRKVPMLVTRSARLLAIDGGYIHIMPQANKAKNVFDNGKTASYDIKSIVACQQSSKNSATFKLVVHRGDTERNKRYEFEAESPKLAG</sequence>
<feature type="domain" description="SIN1-type PH" evidence="4">
    <location>
        <begin position="777"/>
        <end position="869"/>
    </location>
</feature>
<dbReference type="Proteomes" id="UP000292702">
    <property type="component" value="Unassembled WGS sequence"/>
</dbReference>
<evidence type="ECO:0000313" key="6">
    <source>
        <dbReference type="Proteomes" id="UP000292702"/>
    </source>
</evidence>
<dbReference type="Pfam" id="PF16979">
    <property type="entry name" value="SIN1_PH"/>
    <property type="match status" value="1"/>
</dbReference>
<dbReference type="Gene3D" id="2.30.29.30">
    <property type="entry name" value="Pleckstrin-homology domain (PH domain)/Phosphotyrosine-binding domain (PTB)"/>
    <property type="match status" value="1"/>
</dbReference>
<evidence type="ECO:0000256" key="2">
    <source>
        <dbReference type="SAM" id="MobiDB-lite"/>
    </source>
</evidence>
<dbReference type="InterPro" id="IPR031567">
    <property type="entry name" value="CRIM_dom"/>
</dbReference>
<dbReference type="Pfam" id="PF16978">
    <property type="entry name" value="CRIM"/>
    <property type="match status" value="1"/>
</dbReference>